<organism evidence="1">
    <name type="scientific">Brassica oleracea</name>
    <name type="common">Wild cabbage</name>
    <dbReference type="NCBI Taxonomy" id="3712"/>
    <lineage>
        <taxon>Eukaryota</taxon>
        <taxon>Viridiplantae</taxon>
        <taxon>Streptophyta</taxon>
        <taxon>Embryophyta</taxon>
        <taxon>Tracheophyta</taxon>
        <taxon>Spermatophyta</taxon>
        <taxon>Magnoliopsida</taxon>
        <taxon>eudicotyledons</taxon>
        <taxon>Gunneridae</taxon>
        <taxon>Pentapetalae</taxon>
        <taxon>rosids</taxon>
        <taxon>malvids</taxon>
        <taxon>Brassicales</taxon>
        <taxon>Brassicaceae</taxon>
        <taxon>Brassiceae</taxon>
        <taxon>Brassica</taxon>
    </lineage>
</organism>
<reference evidence="1" key="1">
    <citation type="submission" date="2018-11" db="EMBL/GenBank/DDBJ databases">
        <authorList>
            <consortium name="Genoscope - CEA"/>
            <person name="William W."/>
        </authorList>
    </citation>
    <scope>NUCLEOTIDE SEQUENCE</scope>
</reference>
<sequence>MEETQAMALEEMKGIHVTREDPMIVMTVINWILRMMSSQRDLIGQDQMQEGRDMIF</sequence>
<proteinExistence type="predicted"/>
<name>A0A3P6E5X4_BRAOL</name>
<gene>
    <name evidence="1" type="ORF">BOLC9T53285H</name>
</gene>
<protein>
    <submittedName>
        <fullName evidence="1">Uncharacterized protein</fullName>
    </submittedName>
</protein>
<dbReference type="EMBL" id="LR031875">
    <property type="protein sequence ID" value="VDD27962.1"/>
    <property type="molecule type" value="Genomic_DNA"/>
</dbReference>
<dbReference type="AlphaFoldDB" id="A0A3P6E5X4"/>
<evidence type="ECO:0000313" key="1">
    <source>
        <dbReference type="EMBL" id="VDD27962.1"/>
    </source>
</evidence>
<accession>A0A3P6E5X4</accession>